<organism evidence="1 2">
    <name type="scientific">Coniosporium uncinatum</name>
    <dbReference type="NCBI Taxonomy" id="93489"/>
    <lineage>
        <taxon>Eukaryota</taxon>
        <taxon>Fungi</taxon>
        <taxon>Dikarya</taxon>
        <taxon>Ascomycota</taxon>
        <taxon>Pezizomycotina</taxon>
        <taxon>Dothideomycetes</taxon>
        <taxon>Dothideomycetes incertae sedis</taxon>
        <taxon>Coniosporium</taxon>
    </lineage>
</organism>
<name>A0ACC3DS10_9PEZI</name>
<reference evidence="1" key="1">
    <citation type="submission" date="2024-09" db="EMBL/GenBank/DDBJ databases">
        <title>Black Yeasts Isolated from many extreme environments.</title>
        <authorList>
            <person name="Coleine C."/>
            <person name="Stajich J.E."/>
            <person name="Selbmann L."/>
        </authorList>
    </citation>
    <scope>NUCLEOTIDE SEQUENCE</scope>
    <source>
        <strain evidence="1">CCFEE 5737</strain>
    </source>
</reference>
<evidence type="ECO:0000313" key="1">
    <source>
        <dbReference type="EMBL" id="KAK3079319.1"/>
    </source>
</evidence>
<comment type="caution">
    <text evidence="1">The sequence shown here is derived from an EMBL/GenBank/DDBJ whole genome shotgun (WGS) entry which is preliminary data.</text>
</comment>
<gene>
    <name evidence="1" type="ORF">LTS18_005153</name>
</gene>
<evidence type="ECO:0000313" key="2">
    <source>
        <dbReference type="Proteomes" id="UP001186974"/>
    </source>
</evidence>
<sequence length="499" mass="57264">MDVTLDKVDFSSFQMMGPIDRAFKPCTHWTNVTLVDVVFKDVQFAAVWFKNVYFYHVRLCVETTLRNVEYFWCTWKNLKLEAVKLSEWSGSQLTTQDVDLSQKNLSCEPAIRPNHANLSHSGQTLDLQWDWPPQELGALTRKDAGTTAIDAKATTTTVTPKFPSRPLPTTPAQRLQRFQKYYMALPSPAMQAEDPAASTLRRRANIDRLNVSKPRASLLEMPERVRHTILERLFPIDKVRVRDLSLSGEHVESDAPATTYYAVIVRETKRKFNSMDPLFFVTIDFQSSPQAACAFLHDRPCSLRYLTSIELTFNLYDTFALETGEIDEPATDPFYWRWLFNILVHNCPALKDCTLRIMKTLWEDDLRRIECSLPQSAQGPNGLLTPEQPEYIFYFPDSRVRKLELLNASEHRSFLQHVARLPATVRLKLLVEDVKTPFEDRTKVVAGLEAVMEREMAKRPQYKCQTGLSLPERHADAGTGLLLQMGSCGRAYAVCHYER</sequence>
<dbReference type="EMBL" id="JAWDJW010001222">
    <property type="protein sequence ID" value="KAK3079319.1"/>
    <property type="molecule type" value="Genomic_DNA"/>
</dbReference>
<accession>A0ACC3DS10</accession>
<dbReference type="Proteomes" id="UP001186974">
    <property type="component" value="Unassembled WGS sequence"/>
</dbReference>
<keyword evidence="2" id="KW-1185">Reference proteome</keyword>
<protein>
    <submittedName>
        <fullName evidence="1">Uncharacterized protein</fullName>
    </submittedName>
</protein>
<proteinExistence type="predicted"/>